<accession>A0A7G2CS80</accession>
<evidence type="ECO:0000313" key="7">
    <source>
        <dbReference type="EMBL" id="CAD2221834.1"/>
    </source>
</evidence>
<evidence type="ECO:0000256" key="2">
    <source>
        <dbReference type="ARBA" id="ARBA00022771"/>
    </source>
</evidence>
<dbReference type="SMART" id="SM00356">
    <property type="entry name" value="ZnF_C3H1"/>
    <property type="match status" value="1"/>
</dbReference>
<dbReference type="SUPFAM" id="SSF90229">
    <property type="entry name" value="CCCH zinc finger"/>
    <property type="match status" value="1"/>
</dbReference>
<evidence type="ECO:0000256" key="5">
    <source>
        <dbReference type="SAM" id="MobiDB-lite"/>
    </source>
</evidence>
<protein>
    <submittedName>
        <fullName evidence="7">Zinc finger C-x8-C-x5-C-x3-H type (And similar), putative</fullName>
    </submittedName>
</protein>
<evidence type="ECO:0000259" key="6">
    <source>
        <dbReference type="PROSITE" id="PS50103"/>
    </source>
</evidence>
<dbReference type="Proteomes" id="UP000515908">
    <property type="component" value="Chromosome 23"/>
</dbReference>
<evidence type="ECO:0000256" key="1">
    <source>
        <dbReference type="ARBA" id="ARBA00022723"/>
    </source>
</evidence>
<gene>
    <name evidence="7" type="ORF">ADEAN_000936900</name>
</gene>
<dbReference type="OrthoDB" id="410307at2759"/>
<reference evidence="7 8" key="1">
    <citation type="submission" date="2020-08" db="EMBL/GenBank/DDBJ databases">
        <authorList>
            <person name="Newling K."/>
            <person name="Davey J."/>
            <person name="Forrester S."/>
        </authorList>
    </citation>
    <scope>NUCLEOTIDE SEQUENCE [LARGE SCALE GENOMIC DNA]</scope>
    <source>
        <strain evidence="8">Crithidia deanei Carvalho (ATCC PRA-265)</strain>
    </source>
</reference>
<keyword evidence="3 4" id="KW-0862">Zinc</keyword>
<name>A0A7G2CS80_9TRYP</name>
<dbReference type="VEuPathDB" id="TriTrypDB:ADEAN_000936900"/>
<dbReference type="EMBL" id="LR877167">
    <property type="protein sequence ID" value="CAD2221834.1"/>
    <property type="molecule type" value="Genomic_DNA"/>
</dbReference>
<dbReference type="Pfam" id="PF00642">
    <property type="entry name" value="zf-CCCH"/>
    <property type="match status" value="1"/>
</dbReference>
<proteinExistence type="predicted"/>
<feature type="compositionally biased region" description="Low complexity" evidence="5">
    <location>
        <begin position="75"/>
        <end position="99"/>
    </location>
</feature>
<evidence type="ECO:0000256" key="4">
    <source>
        <dbReference type="PROSITE-ProRule" id="PRU00723"/>
    </source>
</evidence>
<dbReference type="FunFam" id="4.10.1000.10:FF:000003">
    <property type="entry name" value="Zinc finger CCCH domain-containing protein"/>
    <property type="match status" value="1"/>
</dbReference>
<dbReference type="AlphaFoldDB" id="A0A7G2CS80"/>
<keyword evidence="8" id="KW-1185">Reference proteome</keyword>
<dbReference type="GO" id="GO:0010468">
    <property type="term" value="P:regulation of gene expression"/>
    <property type="evidence" value="ECO:0007669"/>
    <property type="project" value="UniProtKB-ARBA"/>
</dbReference>
<keyword evidence="2 4" id="KW-0863">Zinc-finger</keyword>
<feature type="zinc finger region" description="C3H1-type" evidence="4">
    <location>
        <begin position="14"/>
        <end position="42"/>
    </location>
</feature>
<organism evidence="7 8">
    <name type="scientific">Angomonas deanei</name>
    <dbReference type="NCBI Taxonomy" id="59799"/>
    <lineage>
        <taxon>Eukaryota</taxon>
        <taxon>Discoba</taxon>
        <taxon>Euglenozoa</taxon>
        <taxon>Kinetoplastea</taxon>
        <taxon>Metakinetoplastina</taxon>
        <taxon>Trypanosomatida</taxon>
        <taxon>Trypanosomatidae</taxon>
        <taxon>Strigomonadinae</taxon>
        <taxon>Angomonas</taxon>
    </lineage>
</organism>
<feature type="domain" description="C3H1-type" evidence="6">
    <location>
        <begin position="14"/>
        <end position="42"/>
    </location>
</feature>
<sequence length="175" mass="19011">MAKNRRHDIVKPSKFKTSLCSFFQSEEGCPFGDTCAFAHGEADLRPEEEVVKPKPAATEEAAADGATKSADKVQGGAKKTNNSNNNKNNKPGNRQGNKNYAKAQGKEGAYDNSAAYSSYFAMNGGYYIPPGVGHEPYYNINAVHGVNTMNPLVFPTTYPSSSPHGSWRTMPTQRQ</sequence>
<evidence type="ECO:0000256" key="3">
    <source>
        <dbReference type="ARBA" id="ARBA00022833"/>
    </source>
</evidence>
<dbReference type="InterPro" id="IPR000571">
    <property type="entry name" value="Znf_CCCH"/>
</dbReference>
<dbReference type="InterPro" id="IPR036855">
    <property type="entry name" value="Znf_CCCH_sf"/>
</dbReference>
<feature type="region of interest" description="Disordered" evidence="5">
    <location>
        <begin position="46"/>
        <end position="105"/>
    </location>
</feature>
<keyword evidence="1 4" id="KW-0479">Metal-binding</keyword>
<dbReference type="PROSITE" id="PS50103">
    <property type="entry name" value="ZF_C3H1"/>
    <property type="match status" value="1"/>
</dbReference>
<dbReference type="GO" id="GO:0051252">
    <property type="term" value="P:regulation of RNA metabolic process"/>
    <property type="evidence" value="ECO:0007669"/>
    <property type="project" value="UniProtKB-ARBA"/>
</dbReference>
<feature type="compositionally biased region" description="Low complexity" evidence="5">
    <location>
        <begin position="56"/>
        <end position="67"/>
    </location>
</feature>
<dbReference type="Gene3D" id="4.10.1000.10">
    <property type="entry name" value="Zinc finger, CCCH-type"/>
    <property type="match status" value="1"/>
</dbReference>
<dbReference type="GO" id="GO:0008270">
    <property type="term" value="F:zinc ion binding"/>
    <property type="evidence" value="ECO:0007669"/>
    <property type="project" value="UniProtKB-KW"/>
</dbReference>
<evidence type="ECO:0000313" key="8">
    <source>
        <dbReference type="Proteomes" id="UP000515908"/>
    </source>
</evidence>